<evidence type="ECO:0000313" key="2">
    <source>
        <dbReference type="EMBL" id="KAL3777895.1"/>
    </source>
</evidence>
<dbReference type="Proteomes" id="UP001530400">
    <property type="component" value="Unassembled WGS sequence"/>
</dbReference>
<evidence type="ECO:0000256" key="1">
    <source>
        <dbReference type="SAM" id="Coils"/>
    </source>
</evidence>
<evidence type="ECO:0000313" key="3">
    <source>
        <dbReference type="Proteomes" id="UP001530400"/>
    </source>
</evidence>
<name>A0ABD3NP72_9STRA</name>
<proteinExistence type="predicted"/>
<dbReference type="AlphaFoldDB" id="A0ABD3NP72"/>
<gene>
    <name evidence="2" type="ORF">ACHAWO_008432</name>
</gene>
<feature type="coiled-coil region" evidence="1">
    <location>
        <begin position="410"/>
        <end position="441"/>
    </location>
</feature>
<comment type="caution">
    <text evidence="2">The sequence shown here is derived from an EMBL/GenBank/DDBJ whole genome shotgun (WGS) entry which is preliminary data.</text>
</comment>
<keyword evidence="3" id="KW-1185">Reference proteome</keyword>
<dbReference type="EMBL" id="JALLPJ020001020">
    <property type="protein sequence ID" value="KAL3777895.1"/>
    <property type="molecule type" value="Genomic_DNA"/>
</dbReference>
<accession>A0ABD3NP72</accession>
<reference evidence="2 3" key="1">
    <citation type="submission" date="2024-10" db="EMBL/GenBank/DDBJ databases">
        <title>Updated reference genomes for cyclostephanoid diatoms.</title>
        <authorList>
            <person name="Roberts W.R."/>
            <person name="Alverson A.J."/>
        </authorList>
    </citation>
    <scope>NUCLEOTIDE SEQUENCE [LARGE SCALE GENOMIC DNA]</scope>
    <source>
        <strain evidence="2 3">AJA010-31</strain>
    </source>
</reference>
<protein>
    <submittedName>
        <fullName evidence="2">Uncharacterized protein</fullName>
    </submittedName>
</protein>
<keyword evidence="1" id="KW-0175">Coiled coil</keyword>
<organism evidence="2 3">
    <name type="scientific">Cyclotella atomus</name>
    <dbReference type="NCBI Taxonomy" id="382360"/>
    <lineage>
        <taxon>Eukaryota</taxon>
        <taxon>Sar</taxon>
        <taxon>Stramenopiles</taxon>
        <taxon>Ochrophyta</taxon>
        <taxon>Bacillariophyta</taxon>
        <taxon>Coscinodiscophyceae</taxon>
        <taxon>Thalassiosirophycidae</taxon>
        <taxon>Stephanodiscales</taxon>
        <taxon>Stephanodiscaceae</taxon>
        <taxon>Cyclotella</taxon>
    </lineage>
</organism>
<sequence>MDILGKKQSDAFLEAGAKHGLSMKSQFNAKDIGALASDCGLKTWQLRKIFKHFRKVTGCKVNSVPIQKALKELSKDVVKPQTGKYEHQYKDEDGNLKKETVEWEYQSIAEVYKRIIVALMTEHDVNPEDVERLFIILGGDHGVGAFRMPFRTVLVLNDGRHLKKDISIATINCKKDTGEVIMKTIMDMLTADLKLINDSSVALSIDDSGVLQCDLVPKESTTLSSTNTIEDTSLYITGDIKWFCMLLGMEDMASHWCIYCLHRAQDWKKKGHCLAADRTIENIVETVEKYKLTDQLKSNADHRGVKAKPFWDFIPIDNYCLSILHIWMGIFNDIDRWFMEQVHLLMDCSEREVAVRASMPALTAKKDELIAKYKAFEASAQGKLWKKLTAKKKRGTKLLTDDEKKDLSALEVLRKEIIVAKEAAKNALKDAKKELDNFAKAVKKDGKSYYHAIQAHWMAKGKSKAAYHGGAWNGKDARDAMKEPEHYYATMSSILGRHKANATTNKQIRDLLHRVCKLLHCWHEVFHALRSEKREIGWEVSLLSLQISKAIELHRKLGLRISPKVHTMEDHAL</sequence>